<dbReference type="AlphaFoldDB" id="A0A4V7I802"/>
<name>A0A4V7I802_BIBTR</name>
<dbReference type="EMBL" id="CP006954">
    <property type="protein sequence ID" value="AHG81135.1"/>
    <property type="molecule type" value="Genomic_DNA"/>
</dbReference>
<gene>
    <name evidence="1" type="ORF">F542_4170</name>
</gene>
<evidence type="ECO:0000313" key="2">
    <source>
        <dbReference type="Proteomes" id="UP000019091"/>
    </source>
</evidence>
<reference evidence="1 2" key="1">
    <citation type="journal article" date="2014" name="Genome Announc.">
        <title>Complete Closed Genome Sequences of Three Bibersteinia trehalosi Nasopharyngeal Isolates from Cattle with Shipping Fever.</title>
        <authorList>
            <person name="Harhay G.P."/>
            <person name="McVey D.S."/>
            <person name="Koren S."/>
            <person name="Phillippy A.M."/>
            <person name="Bono J."/>
            <person name="Harhay D.M."/>
            <person name="Clawson M.L."/>
            <person name="Heaton M.P."/>
            <person name="Chitko-McKown C.G."/>
            <person name="Korlach J."/>
            <person name="Smith T.P."/>
        </authorList>
    </citation>
    <scope>NUCLEOTIDE SEQUENCE [LARGE SCALE GENOMIC DNA]</scope>
    <source>
        <strain evidence="1 2">USDA-ARS-USMARC-188</strain>
    </source>
</reference>
<organism evidence="1 2">
    <name type="scientific">Bibersteinia trehalosi USDA-ARS-USMARC-188</name>
    <dbReference type="NCBI Taxonomy" id="1263829"/>
    <lineage>
        <taxon>Bacteria</taxon>
        <taxon>Pseudomonadati</taxon>
        <taxon>Pseudomonadota</taxon>
        <taxon>Gammaproteobacteria</taxon>
        <taxon>Pasteurellales</taxon>
        <taxon>Pasteurellaceae</taxon>
        <taxon>Bibersteinia</taxon>
    </lineage>
</organism>
<dbReference type="Proteomes" id="UP000019091">
    <property type="component" value="Chromosome"/>
</dbReference>
<accession>A0A4V7I802</accession>
<evidence type="ECO:0000313" key="1">
    <source>
        <dbReference type="EMBL" id="AHG81135.1"/>
    </source>
</evidence>
<protein>
    <submittedName>
        <fullName evidence="1">Uncharacterized protein</fullName>
    </submittedName>
</protein>
<sequence>MRATLHTFLLFSYPDYTVGFGISPNPATFFVARGLYRRSGISPCPED</sequence>
<dbReference type="KEGG" id="btre:F542_4170"/>
<proteinExistence type="predicted"/>